<feature type="transmembrane region" description="Helical" evidence="8">
    <location>
        <begin position="217"/>
        <end position="238"/>
    </location>
</feature>
<sequence length="494" mass="54851">MGFKFNNFEISNNIATLSLMIIMFYGGFSTNWNMGKPVWKESAVLSTIGVFLTAIFTGLFCHYILKFKMLEAMLLGSVIASTDYASVSSILVSKNLNFKYSTAPLLELESGSNDPTAYTMTFVYISLIAGQQIAVPIIVLKQVGFGILVGFGFGVVVKNLIDRIHFDEDGLFTVFIAATMIATYSVAVLIGGNGYLAIYLYGIYLGNQQFLKKRDVVFFYDGLGGLVQIGLFFLLGLLCNVRHLISVFPVALIIMLFITFVARPASVFALMKPFNLKNNQISIISIAGLRGAAAIAFAIMVVNSKVKISIDIFHIVFVICLLSSFIQGSLMPLVSKKLKMLEYTDTVLKNFNFYQDKSDIGFIQTKIEKGSKWNNIPLKDFNLTFNVIVAKIEREGKTIVPNGETLIKEGDIIVLGGKSYFDRTGSNLIEMTLSKGHKWVGKKIKELEFKEKQLIVMLQTSGNKIIVPNGETYLLEGDKVVILKQNKKKAQIKK</sequence>
<feature type="transmembrane region" description="Helical" evidence="8">
    <location>
        <begin position="143"/>
        <end position="161"/>
    </location>
</feature>
<dbReference type="Proteomes" id="UP000254777">
    <property type="component" value="Unassembled WGS sequence"/>
</dbReference>
<dbReference type="Gene3D" id="6.10.140.1330">
    <property type="match status" value="1"/>
</dbReference>
<feature type="domain" description="RCK C-terminal" evidence="9">
    <location>
        <begin position="348"/>
        <end position="431"/>
    </location>
</feature>
<dbReference type="GO" id="GO:0005886">
    <property type="term" value="C:plasma membrane"/>
    <property type="evidence" value="ECO:0007669"/>
    <property type="project" value="UniProtKB-SubCell"/>
</dbReference>
<gene>
    <name evidence="10" type="ORF">NCTC11088_00077</name>
</gene>
<evidence type="ECO:0000256" key="4">
    <source>
        <dbReference type="ARBA" id="ARBA00022692"/>
    </source>
</evidence>
<proteinExistence type="predicted"/>
<keyword evidence="2" id="KW-0813">Transport</keyword>
<evidence type="ECO:0000259" key="9">
    <source>
        <dbReference type="PROSITE" id="PS51202"/>
    </source>
</evidence>
<dbReference type="Pfam" id="PF02080">
    <property type="entry name" value="TrkA_C"/>
    <property type="match status" value="2"/>
</dbReference>
<dbReference type="GO" id="GO:1902600">
    <property type="term" value="P:proton transmembrane transport"/>
    <property type="evidence" value="ECO:0007669"/>
    <property type="project" value="InterPro"/>
</dbReference>
<keyword evidence="7 8" id="KW-0472">Membrane</keyword>
<dbReference type="GO" id="GO:0008324">
    <property type="term" value="F:monoatomic cation transmembrane transporter activity"/>
    <property type="evidence" value="ECO:0007669"/>
    <property type="project" value="InterPro"/>
</dbReference>
<evidence type="ECO:0000256" key="7">
    <source>
        <dbReference type="ARBA" id="ARBA00023136"/>
    </source>
</evidence>
<feature type="transmembrane region" description="Helical" evidence="8">
    <location>
        <begin position="44"/>
        <end position="65"/>
    </location>
</feature>
<feature type="transmembrane region" description="Helical" evidence="8">
    <location>
        <begin position="181"/>
        <end position="205"/>
    </location>
</feature>
<dbReference type="PROSITE" id="PS51202">
    <property type="entry name" value="RCK_C"/>
    <property type="match status" value="2"/>
</dbReference>
<feature type="transmembrane region" description="Helical" evidence="8">
    <location>
        <begin position="308"/>
        <end position="330"/>
    </location>
</feature>
<evidence type="ECO:0000256" key="2">
    <source>
        <dbReference type="ARBA" id="ARBA00022448"/>
    </source>
</evidence>
<dbReference type="SUPFAM" id="SSF116726">
    <property type="entry name" value="TrkA C-terminal domain-like"/>
    <property type="match status" value="2"/>
</dbReference>
<feature type="transmembrane region" description="Helical" evidence="8">
    <location>
        <begin position="283"/>
        <end position="302"/>
    </location>
</feature>
<keyword evidence="6" id="KW-0406">Ion transport</keyword>
<dbReference type="InterPro" id="IPR036721">
    <property type="entry name" value="RCK_C_sf"/>
</dbReference>
<organism evidence="10 11">
    <name type="scientific">Peptoniphilus indolicus</name>
    <dbReference type="NCBI Taxonomy" id="33030"/>
    <lineage>
        <taxon>Bacteria</taxon>
        <taxon>Bacillati</taxon>
        <taxon>Bacillota</taxon>
        <taxon>Tissierellia</taxon>
        <taxon>Tissierellales</taxon>
        <taxon>Peptoniphilaceae</taxon>
        <taxon>Peptoniphilus</taxon>
    </lineage>
</organism>
<dbReference type="NCBIfam" id="NF003716">
    <property type="entry name" value="PRK05326.1-3"/>
    <property type="match status" value="1"/>
</dbReference>
<evidence type="ECO:0000313" key="11">
    <source>
        <dbReference type="Proteomes" id="UP000254777"/>
    </source>
</evidence>
<dbReference type="GO" id="GO:0015297">
    <property type="term" value="F:antiporter activity"/>
    <property type="evidence" value="ECO:0007669"/>
    <property type="project" value="UniProtKB-KW"/>
</dbReference>
<feature type="transmembrane region" description="Helical" evidence="8">
    <location>
        <begin position="12"/>
        <end position="32"/>
    </location>
</feature>
<dbReference type="AlphaFoldDB" id="A0A379D8N4"/>
<comment type="subcellular location">
    <subcellularLocation>
        <location evidence="1">Cell membrane</location>
        <topology evidence="1">Multi-pass membrane protein</topology>
    </subcellularLocation>
</comment>
<feature type="transmembrane region" description="Helical" evidence="8">
    <location>
        <begin position="117"/>
        <end position="138"/>
    </location>
</feature>
<dbReference type="InterPro" id="IPR006153">
    <property type="entry name" value="Cation/H_exchanger_TM"/>
</dbReference>
<feature type="domain" description="RCK C-terminal" evidence="9">
    <location>
        <begin position="432"/>
        <end position="494"/>
    </location>
</feature>
<feature type="transmembrane region" description="Helical" evidence="8">
    <location>
        <begin position="72"/>
        <end position="92"/>
    </location>
</feature>
<reference evidence="10 11" key="1">
    <citation type="submission" date="2018-06" db="EMBL/GenBank/DDBJ databases">
        <authorList>
            <consortium name="Pathogen Informatics"/>
            <person name="Doyle S."/>
        </authorList>
    </citation>
    <scope>NUCLEOTIDE SEQUENCE [LARGE SCALE GENOMIC DNA]</scope>
    <source>
        <strain evidence="10 11">NCTC11088</strain>
    </source>
</reference>
<keyword evidence="4 8" id="KW-0812">Transmembrane</keyword>
<name>A0A379D8N4_9FIRM</name>
<keyword evidence="5 8" id="KW-1133">Transmembrane helix</keyword>
<dbReference type="InterPro" id="IPR006037">
    <property type="entry name" value="RCK_C"/>
</dbReference>
<feature type="transmembrane region" description="Helical" evidence="8">
    <location>
        <begin position="244"/>
        <end position="262"/>
    </location>
</feature>
<evidence type="ECO:0000256" key="1">
    <source>
        <dbReference type="ARBA" id="ARBA00004651"/>
    </source>
</evidence>
<evidence type="ECO:0000256" key="8">
    <source>
        <dbReference type="SAM" id="Phobius"/>
    </source>
</evidence>
<evidence type="ECO:0000256" key="5">
    <source>
        <dbReference type="ARBA" id="ARBA00022989"/>
    </source>
</evidence>
<protein>
    <submittedName>
        <fullName evidence="10">Potassium/proton antiporter</fullName>
    </submittedName>
</protein>
<dbReference type="Pfam" id="PF00999">
    <property type="entry name" value="Na_H_Exchanger"/>
    <property type="match status" value="1"/>
</dbReference>
<dbReference type="Gene3D" id="3.30.70.1450">
    <property type="entry name" value="Regulator of K+ conductance, C-terminal domain"/>
    <property type="match status" value="2"/>
</dbReference>
<keyword evidence="3" id="KW-0050">Antiport</keyword>
<evidence type="ECO:0000256" key="3">
    <source>
        <dbReference type="ARBA" id="ARBA00022449"/>
    </source>
</evidence>
<accession>A0A379D8N4</accession>
<evidence type="ECO:0000256" key="6">
    <source>
        <dbReference type="ARBA" id="ARBA00023065"/>
    </source>
</evidence>
<dbReference type="EMBL" id="UGTH01000001">
    <property type="protein sequence ID" value="SUB74346.1"/>
    <property type="molecule type" value="Genomic_DNA"/>
</dbReference>
<dbReference type="GO" id="GO:0006813">
    <property type="term" value="P:potassium ion transport"/>
    <property type="evidence" value="ECO:0007669"/>
    <property type="project" value="InterPro"/>
</dbReference>
<dbReference type="PANTHER" id="PTHR32507:SF7">
    <property type="entry name" value="K(+)_H(+) ANTIPORTER NHAP2"/>
    <property type="match status" value="1"/>
</dbReference>
<dbReference type="PANTHER" id="PTHR32507">
    <property type="entry name" value="NA(+)/H(+) ANTIPORTER 1"/>
    <property type="match status" value="1"/>
</dbReference>
<evidence type="ECO:0000313" key="10">
    <source>
        <dbReference type="EMBL" id="SUB74346.1"/>
    </source>
</evidence>